<dbReference type="Gene3D" id="3.10.580.10">
    <property type="entry name" value="CBS-domain"/>
    <property type="match status" value="1"/>
</dbReference>
<proteinExistence type="predicted"/>
<evidence type="ECO:0000256" key="1">
    <source>
        <dbReference type="ARBA" id="ARBA00023122"/>
    </source>
</evidence>
<feature type="domain" description="CBS" evidence="4">
    <location>
        <begin position="92"/>
        <end position="149"/>
    </location>
</feature>
<dbReference type="InterPro" id="IPR051257">
    <property type="entry name" value="Diverse_CBS-Domain"/>
</dbReference>
<evidence type="ECO:0000259" key="4">
    <source>
        <dbReference type="PROSITE" id="PS51371"/>
    </source>
</evidence>
<evidence type="ECO:0000313" key="5">
    <source>
        <dbReference type="EMBL" id="RKJ96463.1"/>
    </source>
</evidence>
<dbReference type="PROSITE" id="PS51371">
    <property type="entry name" value="CBS"/>
    <property type="match status" value="2"/>
</dbReference>
<gene>
    <name evidence="5" type="ORF">CE154_010550</name>
</gene>
<accession>A0A3R7EDF7</accession>
<comment type="caution">
    <text evidence="5">The sequence shown here is derived from an EMBL/GenBank/DDBJ whole genome shotgun (WGS) entry which is preliminary data.</text>
</comment>
<protein>
    <submittedName>
        <fullName evidence="5">CBS domain-containing protein</fullName>
    </submittedName>
</protein>
<dbReference type="PANTHER" id="PTHR43080">
    <property type="entry name" value="CBS DOMAIN-CONTAINING PROTEIN CBSX3, MITOCHONDRIAL"/>
    <property type="match status" value="1"/>
</dbReference>
<evidence type="ECO:0000313" key="6">
    <source>
        <dbReference type="Proteomes" id="UP000216225"/>
    </source>
</evidence>
<dbReference type="PANTHER" id="PTHR43080:SF26">
    <property type="entry name" value="REGULATORY PROTEIN"/>
    <property type="match status" value="1"/>
</dbReference>
<dbReference type="InterPro" id="IPR046342">
    <property type="entry name" value="CBS_dom_sf"/>
</dbReference>
<feature type="domain" description="CBS" evidence="4">
    <location>
        <begin position="165"/>
        <end position="223"/>
    </location>
</feature>
<sequence>MFFVFGPAGQIYRGGAHQLPQVLAVSGVQRPQALSPHSRPPSPETGAPAHRPGPEPSSAPPMRQMQAAWAYAQTGRVRPKARRPLTQVNDVMTREVFSLPAAMSIQDAWQALRLEQLSQAPVVDARGQVVGLLRRSDMASADLLPDLDGIKRTFAQAHRPITDVMLSPAPTVSDDTDLRRVAKAMLETGLSGLPVTDEAGMLQGFVARSDILRALVADPPLDLWS</sequence>
<dbReference type="EMBL" id="NKDB02000002">
    <property type="protein sequence ID" value="RKJ96463.1"/>
    <property type="molecule type" value="Genomic_DNA"/>
</dbReference>
<evidence type="ECO:0000256" key="2">
    <source>
        <dbReference type="PROSITE-ProRule" id="PRU00703"/>
    </source>
</evidence>
<dbReference type="SUPFAM" id="SSF54631">
    <property type="entry name" value="CBS-domain pair"/>
    <property type="match status" value="1"/>
</dbReference>
<feature type="region of interest" description="Disordered" evidence="3">
    <location>
        <begin position="29"/>
        <end position="63"/>
    </location>
</feature>
<dbReference type="AlphaFoldDB" id="A0A3R7EDF7"/>
<dbReference type="Pfam" id="PF00571">
    <property type="entry name" value="CBS"/>
    <property type="match status" value="2"/>
</dbReference>
<organism evidence="5 6">
    <name type="scientific">Alicycliphilus denitrificans</name>
    <dbReference type="NCBI Taxonomy" id="179636"/>
    <lineage>
        <taxon>Bacteria</taxon>
        <taxon>Pseudomonadati</taxon>
        <taxon>Pseudomonadota</taxon>
        <taxon>Betaproteobacteria</taxon>
        <taxon>Burkholderiales</taxon>
        <taxon>Comamonadaceae</taxon>
        <taxon>Alicycliphilus</taxon>
    </lineage>
</organism>
<evidence type="ECO:0000256" key="3">
    <source>
        <dbReference type="SAM" id="MobiDB-lite"/>
    </source>
</evidence>
<name>A0A3R7EDF7_9BURK</name>
<dbReference type="Proteomes" id="UP000216225">
    <property type="component" value="Unassembled WGS sequence"/>
</dbReference>
<dbReference type="SMART" id="SM00116">
    <property type="entry name" value="CBS"/>
    <property type="match status" value="2"/>
</dbReference>
<dbReference type="InterPro" id="IPR000644">
    <property type="entry name" value="CBS_dom"/>
</dbReference>
<keyword evidence="1 2" id="KW-0129">CBS domain</keyword>
<dbReference type="RefSeq" id="WP_094438030.1">
    <property type="nucleotide sequence ID" value="NZ_NKDB02000002.1"/>
</dbReference>
<reference evidence="5 6" key="1">
    <citation type="submission" date="2018-09" db="EMBL/GenBank/DDBJ databases">
        <title>Genome comparison of Alicycliphilus sp. BQ1, a polyurethanolytic bacterium, with its closest phylogenetic relatives Alicycliphilus denitrificans BC and K601, unable to attack polyurethane.</title>
        <authorList>
            <person name="Loza-Tavera H."/>
            <person name="Lozano L."/>
            <person name="Cevallos M."/>
            <person name="Maya-Lucas O."/>
            <person name="Garcia-Mena J."/>
            <person name="Hernandez J."/>
        </authorList>
    </citation>
    <scope>NUCLEOTIDE SEQUENCE [LARGE SCALE GENOMIC DNA]</scope>
    <source>
        <strain evidence="5 6">BQ1</strain>
    </source>
</reference>